<keyword evidence="1" id="KW-1133">Transmembrane helix</keyword>
<dbReference type="InterPro" id="IPR037185">
    <property type="entry name" value="EmrE-like"/>
</dbReference>
<keyword evidence="4" id="KW-1185">Reference proteome</keyword>
<dbReference type="Proteomes" id="UP000186098">
    <property type="component" value="Unassembled WGS sequence"/>
</dbReference>
<dbReference type="OrthoDB" id="7165334at2"/>
<evidence type="ECO:0000313" key="3">
    <source>
        <dbReference type="EMBL" id="SIS80321.1"/>
    </source>
</evidence>
<keyword evidence="1" id="KW-0472">Membrane</keyword>
<proteinExistence type="predicted"/>
<dbReference type="GO" id="GO:0016020">
    <property type="term" value="C:membrane"/>
    <property type="evidence" value="ECO:0007669"/>
    <property type="project" value="InterPro"/>
</dbReference>
<reference evidence="4" key="1">
    <citation type="submission" date="2017-01" db="EMBL/GenBank/DDBJ databases">
        <authorList>
            <person name="Varghese N."/>
            <person name="Submissions S."/>
        </authorList>
    </citation>
    <scope>NUCLEOTIDE SEQUENCE [LARGE SCALE GENOMIC DNA]</scope>
    <source>
        <strain evidence="4">DSM 18714</strain>
    </source>
</reference>
<keyword evidence="1" id="KW-0812">Transmembrane</keyword>
<feature type="domain" description="EamA" evidence="2">
    <location>
        <begin position="5"/>
        <end position="137"/>
    </location>
</feature>
<feature type="transmembrane region" description="Helical" evidence="1">
    <location>
        <begin position="177"/>
        <end position="196"/>
    </location>
</feature>
<evidence type="ECO:0000259" key="2">
    <source>
        <dbReference type="Pfam" id="PF00892"/>
    </source>
</evidence>
<feature type="transmembrane region" description="Helical" evidence="1">
    <location>
        <begin position="75"/>
        <end position="92"/>
    </location>
</feature>
<dbReference type="Pfam" id="PF00892">
    <property type="entry name" value="EamA"/>
    <property type="match status" value="2"/>
</dbReference>
<feature type="domain" description="EamA" evidence="2">
    <location>
        <begin position="149"/>
        <end position="274"/>
    </location>
</feature>
<feature type="transmembrane region" description="Helical" evidence="1">
    <location>
        <begin position="262"/>
        <end position="280"/>
    </location>
</feature>
<feature type="transmembrane region" description="Helical" evidence="1">
    <location>
        <begin position="240"/>
        <end position="256"/>
    </location>
</feature>
<dbReference type="AlphaFoldDB" id="A0A1N7M2Z5"/>
<evidence type="ECO:0000256" key="1">
    <source>
        <dbReference type="SAM" id="Phobius"/>
    </source>
</evidence>
<dbReference type="PANTHER" id="PTHR22911:SF135">
    <property type="entry name" value="BLR4310 PROTEIN"/>
    <property type="match status" value="1"/>
</dbReference>
<sequence>MENLRGALLMTASMAGFALEDLFVKLLTQRLPVGEVLAILGILGTLVFAAGTMLRREAVISRAMLRPVVIARNTGELVGTLGFVLAIALTPLAQASAILQALPLVVTLGAVLFLGERVGWRRWSAIAVGFLGVMIVLRPGAAGFDPKSIFAVIGVLGLAARDLVTRRVPRDVSAWQLSTWAFATVVPAGLVLMVVTGARPLMPHPWELLAITGGVGFGVMGYLALVAAMRMGDVSSVTPFRYTRLVFAVIIGWAVFAETPDLATLIGGAVIVASGIYTVMREAALRRRSI</sequence>
<feature type="transmembrane region" description="Helical" evidence="1">
    <location>
        <begin position="122"/>
        <end position="142"/>
    </location>
</feature>
<organism evidence="3 4">
    <name type="scientific">Phaeovulum vinaykumarii</name>
    <dbReference type="NCBI Taxonomy" id="407234"/>
    <lineage>
        <taxon>Bacteria</taxon>
        <taxon>Pseudomonadati</taxon>
        <taxon>Pseudomonadota</taxon>
        <taxon>Alphaproteobacteria</taxon>
        <taxon>Rhodobacterales</taxon>
        <taxon>Paracoccaceae</taxon>
        <taxon>Phaeovulum</taxon>
    </lineage>
</organism>
<name>A0A1N7M2Z5_9RHOB</name>
<evidence type="ECO:0000313" key="4">
    <source>
        <dbReference type="Proteomes" id="UP000186098"/>
    </source>
</evidence>
<protein>
    <submittedName>
        <fullName evidence="3">Permease of the drug/metabolite transporter (DMT) superfamily</fullName>
    </submittedName>
</protein>
<dbReference type="STRING" id="407234.SAMN05421795_105104"/>
<dbReference type="PANTHER" id="PTHR22911">
    <property type="entry name" value="ACYL-MALONYL CONDENSING ENZYME-RELATED"/>
    <property type="match status" value="1"/>
</dbReference>
<feature type="transmembrane region" description="Helical" evidence="1">
    <location>
        <begin position="148"/>
        <end position="165"/>
    </location>
</feature>
<feature type="transmembrane region" description="Helical" evidence="1">
    <location>
        <begin position="98"/>
        <end position="115"/>
    </location>
</feature>
<accession>A0A1N7M2Z5</accession>
<gene>
    <name evidence="3" type="ORF">SAMN05421795_105104</name>
</gene>
<dbReference type="EMBL" id="FTOM01000005">
    <property type="protein sequence ID" value="SIS80321.1"/>
    <property type="molecule type" value="Genomic_DNA"/>
</dbReference>
<feature type="transmembrane region" description="Helical" evidence="1">
    <location>
        <begin position="36"/>
        <end position="54"/>
    </location>
</feature>
<dbReference type="SUPFAM" id="SSF103481">
    <property type="entry name" value="Multidrug resistance efflux transporter EmrE"/>
    <property type="match status" value="2"/>
</dbReference>
<feature type="transmembrane region" description="Helical" evidence="1">
    <location>
        <begin position="208"/>
        <end position="228"/>
    </location>
</feature>
<dbReference type="InterPro" id="IPR000620">
    <property type="entry name" value="EamA_dom"/>
</dbReference>
<dbReference type="RefSeq" id="WP_076366119.1">
    <property type="nucleotide sequence ID" value="NZ_FTOM01000005.1"/>
</dbReference>